<sequence length="257" mass="28003">MSMVLVEHNRTIKRASTRASVEHKNTTDREQSLFPVFLPQSNGTPAIMTAVAPPMPPLIPLLVERRSERYTDRFALRPRLLAYRQPDRIEDAAAKVAIAGKTMARAFTLSSSSSFVPSDASYLSPPPRGTLPEVVPTPPTPGRSPRAVPEDLKKRRKLEYNAMEDKKLGGADRKEAASGPRIPRLSSKDVAAHKLPQISSSKMTEAHRQRIEYMRRLASNKSSVALGSQQAANYGAVGAGRAKAAGRKRAGVVARCA</sequence>
<evidence type="ECO:0000256" key="1">
    <source>
        <dbReference type="SAM" id="MobiDB-lite"/>
    </source>
</evidence>
<dbReference type="AlphaFoldDB" id="A0A7S4KCW0"/>
<dbReference type="EMBL" id="HBKQ01063305">
    <property type="protein sequence ID" value="CAE2291035.1"/>
    <property type="molecule type" value="Transcribed_RNA"/>
</dbReference>
<accession>A0A7S4KCW0</accession>
<feature type="compositionally biased region" description="Basic and acidic residues" evidence="1">
    <location>
        <begin position="163"/>
        <end position="176"/>
    </location>
</feature>
<name>A0A7S4KCW0_9STRA</name>
<protein>
    <submittedName>
        <fullName evidence="2">Uncharacterized protein</fullName>
    </submittedName>
</protein>
<feature type="compositionally biased region" description="Pro residues" evidence="1">
    <location>
        <begin position="124"/>
        <end position="142"/>
    </location>
</feature>
<proteinExistence type="predicted"/>
<gene>
    <name evidence="2" type="ORF">OAUR00152_LOCUS43202</name>
</gene>
<evidence type="ECO:0000313" key="2">
    <source>
        <dbReference type="EMBL" id="CAE2291035.1"/>
    </source>
</evidence>
<reference evidence="2" key="1">
    <citation type="submission" date="2021-01" db="EMBL/GenBank/DDBJ databases">
        <authorList>
            <person name="Corre E."/>
            <person name="Pelletier E."/>
            <person name="Niang G."/>
            <person name="Scheremetjew M."/>
            <person name="Finn R."/>
            <person name="Kale V."/>
            <person name="Holt S."/>
            <person name="Cochrane G."/>
            <person name="Meng A."/>
            <person name="Brown T."/>
            <person name="Cohen L."/>
        </authorList>
    </citation>
    <scope>NUCLEOTIDE SEQUENCE</scope>
    <source>
        <strain evidence="2">Isolate 1302-5</strain>
    </source>
</reference>
<feature type="region of interest" description="Disordered" evidence="1">
    <location>
        <begin position="113"/>
        <end position="181"/>
    </location>
</feature>
<organism evidence="2">
    <name type="scientific">Odontella aurita</name>
    <dbReference type="NCBI Taxonomy" id="265563"/>
    <lineage>
        <taxon>Eukaryota</taxon>
        <taxon>Sar</taxon>
        <taxon>Stramenopiles</taxon>
        <taxon>Ochrophyta</taxon>
        <taxon>Bacillariophyta</taxon>
        <taxon>Mediophyceae</taxon>
        <taxon>Biddulphiophycidae</taxon>
        <taxon>Eupodiscales</taxon>
        <taxon>Odontellaceae</taxon>
        <taxon>Odontella</taxon>
    </lineage>
</organism>